<comment type="similarity">
    <text evidence="1">Belongs to the UPF0161 family.</text>
</comment>
<evidence type="ECO:0000313" key="3">
    <source>
        <dbReference type="Proteomes" id="UP000186308"/>
    </source>
</evidence>
<dbReference type="GO" id="GO:0005886">
    <property type="term" value="C:plasma membrane"/>
    <property type="evidence" value="ECO:0007669"/>
    <property type="project" value="UniProtKB-SubCell"/>
</dbReference>
<organism evidence="2 3">
    <name type="scientific">Acidiphilium rubrum</name>
    <dbReference type="NCBI Taxonomy" id="526"/>
    <lineage>
        <taxon>Bacteria</taxon>
        <taxon>Pseudomonadati</taxon>
        <taxon>Pseudomonadota</taxon>
        <taxon>Alphaproteobacteria</taxon>
        <taxon>Acetobacterales</taxon>
        <taxon>Acidocellaceae</taxon>
        <taxon>Acidiphilium</taxon>
    </lineage>
</organism>
<protein>
    <recommendedName>
        <fullName evidence="1">Putative membrane protein insertion efficiency factor</fullName>
    </recommendedName>
</protein>
<dbReference type="HAMAP" id="MF_00386">
    <property type="entry name" value="UPF0161_YidD"/>
    <property type="match status" value="1"/>
</dbReference>
<dbReference type="InterPro" id="IPR002696">
    <property type="entry name" value="Membr_insert_effic_factor_YidD"/>
</dbReference>
<dbReference type="OrthoDB" id="9801753at2"/>
<dbReference type="NCBIfam" id="TIGR00278">
    <property type="entry name" value="membrane protein insertion efficiency factor YidD"/>
    <property type="match status" value="1"/>
</dbReference>
<keyword evidence="1" id="KW-0472">Membrane</keyword>
<gene>
    <name evidence="2" type="ORF">SAMN05421828_11922</name>
</gene>
<dbReference type="PANTHER" id="PTHR33383">
    <property type="entry name" value="MEMBRANE PROTEIN INSERTION EFFICIENCY FACTOR-RELATED"/>
    <property type="match status" value="1"/>
</dbReference>
<dbReference type="EMBL" id="FTNE01000019">
    <property type="protein sequence ID" value="SIR20530.1"/>
    <property type="molecule type" value="Genomic_DNA"/>
</dbReference>
<dbReference type="PANTHER" id="PTHR33383:SF1">
    <property type="entry name" value="MEMBRANE PROTEIN INSERTION EFFICIENCY FACTOR-RELATED"/>
    <property type="match status" value="1"/>
</dbReference>
<keyword evidence="3" id="KW-1185">Reference proteome</keyword>
<accession>A0A8G2FHG5</accession>
<name>A0A8G2FHG5_ACIRU</name>
<reference evidence="2 3" key="1">
    <citation type="submission" date="2017-01" db="EMBL/GenBank/DDBJ databases">
        <authorList>
            <person name="Varghese N."/>
            <person name="Submissions S."/>
        </authorList>
    </citation>
    <scope>NUCLEOTIDE SEQUENCE [LARGE SCALE GENOMIC DNA]</scope>
    <source>
        <strain evidence="2 3">ATCC 35905</strain>
    </source>
</reference>
<dbReference type="Pfam" id="PF01809">
    <property type="entry name" value="YidD"/>
    <property type="match status" value="1"/>
</dbReference>
<dbReference type="AlphaFoldDB" id="A0A8G2FHG5"/>
<keyword evidence="1" id="KW-1003">Cell membrane</keyword>
<sequence length="98" mass="10404">MTPQARALRGAVRAYQLIGAAVLGGQCRFYPSCSAYAMEALDLHGAARGSLMAVRRILLCHPWHEGGIDPVPPAPRPALMVCDAPEASSLPNEKTIHG</sequence>
<evidence type="ECO:0000313" key="2">
    <source>
        <dbReference type="EMBL" id="SIR20530.1"/>
    </source>
</evidence>
<dbReference type="Proteomes" id="UP000186308">
    <property type="component" value="Unassembled WGS sequence"/>
</dbReference>
<evidence type="ECO:0000256" key="1">
    <source>
        <dbReference type="HAMAP-Rule" id="MF_00386"/>
    </source>
</evidence>
<comment type="subcellular location">
    <subcellularLocation>
        <location evidence="1">Cell membrane</location>
        <topology evidence="1">Peripheral membrane protein</topology>
        <orientation evidence="1">Cytoplasmic side</orientation>
    </subcellularLocation>
</comment>
<dbReference type="SMART" id="SM01234">
    <property type="entry name" value="Haemolytic"/>
    <property type="match status" value="1"/>
</dbReference>
<comment type="caution">
    <text evidence="2">The sequence shown here is derived from an EMBL/GenBank/DDBJ whole genome shotgun (WGS) entry which is preliminary data.</text>
</comment>
<proteinExistence type="inferred from homology"/>
<comment type="function">
    <text evidence="1">Could be involved in insertion of integral membrane proteins into the membrane.</text>
</comment>
<dbReference type="RefSeq" id="WP_051657453.1">
    <property type="nucleotide sequence ID" value="NZ_FTNE01000019.1"/>
</dbReference>